<feature type="region of interest" description="Disordered" evidence="1">
    <location>
        <begin position="295"/>
        <end position="337"/>
    </location>
</feature>
<feature type="region of interest" description="Disordered" evidence="1">
    <location>
        <begin position="1"/>
        <end position="62"/>
    </location>
</feature>
<evidence type="ECO:0000256" key="1">
    <source>
        <dbReference type="SAM" id="MobiDB-lite"/>
    </source>
</evidence>
<evidence type="ECO:0000313" key="3">
    <source>
        <dbReference type="Proteomes" id="UP000605970"/>
    </source>
</evidence>
<feature type="region of interest" description="Disordered" evidence="1">
    <location>
        <begin position="428"/>
        <end position="450"/>
    </location>
</feature>
<organism evidence="2 3">
    <name type="scientific">Meloidogyne graminicola</name>
    <dbReference type="NCBI Taxonomy" id="189291"/>
    <lineage>
        <taxon>Eukaryota</taxon>
        <taxon>Metazoa</taxon>
        <taxon>Ecdysozoa</taxon>
        <taxon>Nematoda</taxon>
        <taxon>Chromadorea</taxon>
        <taxon>Rhabditida</taxon>
        <taxon>Tylenchina</taxon>
        <taxon>Tylenchomorpha</taxon>
        <taxon>Tylenchoidea</taxon>
        <taxon>Meloidogynidae</taxon>
        <taxon>Meloidogyninae</taxon>
        <taxon>Meloidogyne</taxon>
    </lineage>
</organism>
<sequence>MKLRSNSRQSISSHKFITSTNKETCTRGSVSRQEHLNDEFISSMPSTSKNITNTSSTPLSVYGTRRSSTASAEFSPDSPGFGRVAKSNARLLNGLDLTRKSGASSSYLGTAVVLPELKTFELSEKCPTLFKLLKTGSDAARKFSAEQQLTTLQFELEELCAQNVDYQSTIHGEITYLTTGEYPTVNLRNRAMPIFTKVGQEEIQKLAERVKRSVPTPTSMSLADLGILSSPEDDEETPHILDVPQRFWTWAKEYLRYINLDYVNEFKEKMLDRFSEENIIGNYCSQLNIESVSSSIPSTQQNSKTPNNVITSINKSSKKRKRVLSSSSGSSSDSSASVCVTPLKKFNFIRGPKGRFKKQKSLSSNTVVSSVVNSKTVSGQSFRSRAASEKFAITKNSNGSSEKLLIEIDTSSIMTPLLTPNGLHPCLNNTKNSSNGLKSSQNDAKQQKQIKETPKLLNKKLLIKRLKGLIAI</sequence>
<dbReference type="AlphaFoldDB" id="A0A8S9ZVG7"/>
<reference evidence="2" key="1">
    <citation type="journal article" date="2020" name="Ecol. Evol.">
        <title>Genome structure and content of the rice root-knot nematode (Meloidogyne graminicola).</title>
        <authorList>
            <person name="Phan N.T."/>
            <person name="Danchin E.G.J."/>
            <person name="Klopp C."/>
            <person name="Perfus-Barbeoch L."/>
            <person name="Kozlowski D.K."/>
            <person name="Koutsovoulos G.D."/>
            <person name="Lopez-Roques C."/>
            <person name="Bouchez O."/>
            <person name="Zahm M."/>
            <person name="Besnard G."/>
            <person name="Bellafiore S."/>
        </authorList>
    </citation>
    <scope>NUCLEOTIDE SEQUENCE</scope>
    <source>
        <strain evidence="2">VN-18</strain>
    </source>
</reference>
<dbReference type="Proteomes" id="UP000605970">
    <property type="component" value="Unassembled WGS sequence"/>
</dbReference>
<comment type="caution">
    <text evidence="2">The sequence shown here is derived from an EMBL/GenBank/DDBJ whole genome shotgun (WGS) entry which is preliminary data.</text>
</comment>
<proteinExistence type="predicted"/>
<protein>
    <submittedName>
        <fullName evidence="2">Uncharacterized protein</fullName>
    </submittedName>
</protein>
<feature type="compositionally biased region" description="Polar residues" evidence="1">
    <location>
        <begin position="1"/>
        <end position="31"/>
    </location>
</feature>
<dbReference type="OrthoDB" id="5877181at2759"/>
<name>A0A8S9ZVG7_9BILA</name>
<feature type="compositionally biased region" description="Polar residues" evidence="1">
    <location>
        <begin position="428"/>
        <end position="444"/>
    </location>
</feature>
<feature type="compositionally biased region" description="Low complexity" evidence="1">
    <location>
        <begin position="324"/>
        <end position="337"/>
    </location>
</feature>
<keyword evidence="3" id="KW-1185">Reference proteome</keyword>
<evidence type="ECO:0000313" key="2">
    <source>
        <dbReference type="EMBL" id="KAF7637576.1"/>
    </source>
</evidence>
<dbReference type="EMBL" id="JABEBT010000018">
    <property type="protein sequence ID" value="KAF7637577.1"/>
    <property type="molecule type" value="Genomic_DNA"/>
</dbReference>
<gene>
    <name evidence="2" type="ORF">Mgra_00002835</name>
</gene>
<feature type="compositionally biased region" description="Polar residues" evidence="1">
    <location>
        <begin position="295"/>
        <end position="314"/>
    </location>
</feature>
<accession>A0A8S9ZVG7</accession>
<dbReference type="EMBL" id="JABEBT010000018">
    <property type="protein sequence ID" value="KAF7637576.1"/>
    <property type="molecule type" value="Genomic_DNA"/>
</dbReference>
<feature type="compositionally biased region" description="Low complexity" evidence="1">
    <location>
        <begin position="46"/>
        <end position="57"/>
    </location>
</feature>